<reference evidence="2" key="1">
    <citation type="journal article" date="2019" name="Int. J. Syst. Evol. Microbiol.">
        <title>The Global Catalogue of Microorganisms (GCM) 10K type strain sequencing project: providing services to taxonomists for standard genome sequencing and annotation.</title>
        <authorList>
            <consortium name="The Broad Institute Genomics Platform"/>
            <consortium name="The Broad Institute Genome Sequencing Center for Infectious Disease"/>
            <person name="Wu L."/>
            <person name="Ma J."/>
        </authorList>
    </citation>
    <scope>NUCLEOTIDE SEQUENCE [LARGE SCALE GENOMIC DNA]</scope>
    <source>
        <strain evidence="2">CCUG 62215</strain>
    </source>
</reference>
<proteinExistence type="predicted"/>
<sequence length="142" mass="16642">MSCILIIEGKKFDVDGFLEITKMQPYEKHFKGEKRPFKKEGKQLVYEKNGCRFELSNADFNDFEAQRRDTIKFLNKNFKKLKSIYSFGLKITEVPTISFGIENQMADFWCQTEFLQPELLKLSGDLHFGIEISLYHPAVEND</sequence>
<name>A0ABW3N9G4_9FLAO</name>
<keyword evidence="2" id="KW-1185">Reference proteome</keyword>
<dbReference type="Proteomes" id="UP001597013">
    <property type="component" value="Unassembled WGS sequence"/>
</dbReference>
<comment type="caution">
    <text evidence="1">The sequence shown here is derived from an EMBL/GenBank/DDBJ whole genome shotgun (WGS) entry which is preliminary data.</text>
</comment>
<evidence type="ECO:0000313" key="1">
    <source>
        <dbReference type="EMBL" id="MFD1064126.1"/>
    </source>
</evidence>
<evidence type="ECO:0000313" key="2">
    <source>
        <dbReference type="Proteomes" id="UP001597013"/>
    </source>
</evidence>
<protein>
    <submittedName>
        <fullName evidence="1">Uncharacterized protein</fullName>
    </submittedName>
</protein>
<dbReference type="EMBL" id="JBHTJL010000016">
    <property type="protein sequence ID" value="MFD1064126.1"/>
    <property type="molecule type" value="Genomic_DNA"/>
</dbReference>
<gene>
    <name evidence="1" type="ORF">ACFQ1Q_12785</name>
</gene>
<organism evidence="1 2">
    <name type="scientific">Winogradskyella litorisediminis</name>
    <dbReference type="NCBI Taxonomy" id="1156618"/>
    <lineage>
        <taxon>Bacteria</taxon>
        <taxon>Pseudomonadati</taxon>
        <taxon>Bacteroidota</taxon>
        <taxon>Flavobacteriia</taxon>
        <taxon>Flavobacteriales</taxon>
        <taxon>Flavobacteriaceae</taxon>
        <taxon>Winogradskyella</taxon>
    </lineage>
</organism>
<dbReference type="RefSeq" id="WP_386132184.1">
    <property type="nucleotide sequence ID" value="NZ_JBHTJL010000016.1"/>
</dbReference>
<accession>A0ABW3N9G4</accession>